<sequence>MLTIANIVNIIITILFIILVISERNNPKKLPIILCGISIVLTILSFVL</sequence>
<protein>
    <submittedName>
        <fullName evidence="2">Uncharacterized protein</fullName>
    </submittedName>
</protein>
<dbReference type="EMBL" id="BK032636">
    <property type="protein sequence ID" value="DAF52431.1"/>
    <property type="molecule type" value="Genomic_DNA"/>
</dbReference>
<organism evidence="2">
    <name type="scientific">Siphoviridae sp. cteZR38</name>
    <dbReference type="NCBI Taxonomy" id="2827906"/>
    <lineage>
        <taxon>Viruses</taxon>
        <taxon>Duplodnaviria</taxon>
        <taxon>Heunggongvirae</taxon>
        <taxon>Uroviricota</taxon>
        <taxon>Caudoviricetes</taxon>
    </lineage>
</organism>
<keyword evidence="1" id="KW-1133">Transmembrane helix</keyword>
<feature type="transmembrane region" description="Helical" evidence="1">
    <location>
        <begin position="6"/>
        <end position="23"/>
    </location>
</feature>
<proteinExistence type="predicted"/>
<keyword evidence="1" id="KW-0472">Membrane</keyword>
<reference evidence="2" key="1">
    <citation type="journal article" date="2021" name="Proc. Natl. Acad. Sci. U.S.A.">
        <title>A Catalog of Tens of Thousands of Viruses from Human Metagenomes Reveals Hidden Associations with Chronic Diseases.</title>
        <authorList>
            <person name="Tisza M.J."/>
            <person name="Buck C.B."/>
        </authorList>
    </citation>
    <scope>NUCLEOTIDE SEQUENCE</scope>
    <source>
        <strain evidence="2">CteZR38</strain>
    </source>
</reference>
<evidence type="ECO:0000256" key="1">
    <source>
        <dbReference type="SAM" id="Phobius"/>
    </source>
</evidence>
<keyword evidence="1" id="KW-0812">Transmembrane</keyword>
<accession>A0A8S5SP29</accession>
<evidence type="ECO:0000313" key="2">
    <source>
        <dbReference type="EMBL" id="DAF52431.1"/>
    </source>
</evidence>
<feature type="transmembrane region" description="Helical" evidence="1">
    <location>
        <begin position="30"/>
        <end position="47"/>
    </location>
</feature>
<name>A0A8S5SP29_9CAUD</name>